<comment type="cofactor">
    <cofactor evidence="1 9">
        <name>Mg(2+)</name>
        <dbReference type="ChEBI" id="CHEBI:18420"/>
    </cofactor>
</comment>
<dbReference type="FunFam" id="2.70.40.10:FF:000004">
    <property type="entry name" value="Deoxyuridine triphosphatase"/>
    <property type="match status" value="1"/>
</dbReference>
<protein>
    <recommendedName>
        <fullName evidence="9">Deoxyuridine 5'-triphosphate nucleotidohydrolase</fullName>
        <shortName evidence="9">dUTPase</shortName>
        <ecNumber evidence="9">3.6.1.23</ecNumber>
    </recommendedName>
    <alternativeName>
        <fullName evidence="9">dUTP pyrophosphatase</fullName>
    </alternativeName>
</protein>
<evidence type="ECO:0000256" key="6">
    <source>
        <dbReference type="ARBA" id="ARBA00023080"/>
    </source>
</evidence>
<keyword evidence="6 9" id="KW-0546">Nucleotide metabolism</keyword>
<dbReference type="PANTHER" id="PTHR11241">
    <property type="entry name" value="DEOXYURIDINE 5'-TRIPHOSPHATE NUCLEOTIDOHYDROLASE"/>
    <property type="match status" value="1"/>
</dbReference>
<dbReference type="AlphaFoldDB" id="A0ABD6EQ64"/>
<evidence type="ECO:0000313" key="12">
    <source>
        <dbReference type="Proteomes" id="UP001608902"/>
    </source>
</evidence>
<evidence type="ECO:0000256" key="2">
    <source>
        <dbReference type="ARBA" id="ARBA00005142"/>
    </source>
</evidence>
<comment type="catalytic activity">
    <reaction evidence="7 9">
        <text>dUTP + H2O = dUMP + diphosphate + H(+)</text>
        <dbReference type="Rhea" id="RHEA:10248"/>
        <dbReference type="ChEBI" id="CHEBI:15377"/>
        <dbReference type="ChEBI" id="CHEBI:15378"/>
        <dbReference type="ChEBI" id="CHEBI:33019"/>
        <dbReference type="ChEBI" id="CHEBI:61555"/>
        <dbReference type="ChEBI" id="CHEBI:246422"/>
        <dbReference type="EC" id="3.6.1.23"/>
    </reaction>
</comment>
<dbReference type="Gene3D" id="2.70.40.10">
    <property type="match status" value="1"/>
</dbReference>
<comment type="similarity">
    <text evidence="3 9">Belongs to the dUTPase family.</text>
</comment>
<dbReference type="Proteomes" id="UP001608902">
    <property type="component" value="Unassembled WGS sequence"/>
</dbReference>
<dbReference type="EMBL" id="JBGFUD010008249">
    <property type="protein sequence ID" value="MFH4981981.1"/>
    <property type="molecule type" value="Genomic_DNA"/>
</dbReference>
<keyword evidence="12" id="KW-1185">Reference proteome</keyword>
<dbReference type="GO" id="GO:0000287">
    <property type="term" value="F:magnesium ion binding"/>
    <property type="evidence" value="ECO:0007669"/>
    <property type="project" value="UniProtKB-UniRule"/>
</dbReference>
<comment type="function">
    <text evidence="9">Involved in nucleotide metabolism via production of dUMP, the immediate precursor of thymidine nucleotides, and decreases the intracellular concentration of dUTP so that uracil cannot be incorporated into DNA.</text>
</comment>
<proteinExistence type="inferred from homology"/>
<feature type="domain" description="dUTPase-like" evidence="10">
    <location>
        <begin position="68"/>
        <end position="196"/>
    </location>
</feature>
<keyword evidence="9" id="KW-0479">Metal-binding</keyword>
<dbReference type="EC" id="3.6.1.23" evidence="9"/>
<evidence type="ECO:0000256" key="5">
    <source>
        <dbReference type="ARBA" id="ARBA00022842"/>
    </source>
</evidence>
<dbReference type="NCBIfam" id="NF001862">
    <property type="entry name" value="PRK00601.1"/>
    <property type="match status" value="1"/>
</dbReference>
<name>A0ABD6EQ64_9BILA</name>
<evidence type="ECO:0000313" key="11">
    <source>
        <dbReference type="EMBL" id="MFH4981981.1"/>
    </source>
</evidence>
<sequence length="197" mass="21983">MDCEVSDMSECVENRVTQSEAFGISPETKKRRMQLKELFLDNLEELKELFSTFQNEKKVIRFTKLSDNATQPSYSSESAAGADLYSAEDCVIPAKGKYLVATDIQVEIPQGYYGRIAPRSGLASKHFIDVGAGVVDSDYRGHLKILLFNFGDKDFEVKKSDRIAQMICERIAHCQFEEVKSLDVTIRGSNGFGSTGV</sequence>
<evidence type="ECO:0000256" key="4">
    <source>
        <dbReference type="ARBA" id="ARBA00022801"/>
    </source>
</evidence>
<dbReference type="InterPro" id="IPR036157">
    <property type="entry name" value="dUTPase-like_sf"/>
</dbReference>
<dbReference type="GO" id="GO:0006226">
    <property type="term" value="P:dUMP biosynthetic process"/>
    <property type="evidence" value="ECO:0007669"/>
    <property type="project" value="UniProtKB-UniRule"/>
</dbReference>
<dbReference type="SUPFAM" id="SSF51283">
    <property type="entry name" value="dUTPase-like"/>
    <property type="match status" value="1"/>
</dbReference>
<dbReference type="InterPro" id="IPR033704">
    <property type="entry name" value="dUTPase_trimeric"/>
</dbReference>
<evidence type="ECO:0000256" key="3">
    <source>
        <dbReference type="ARBA" id="ARBA00006581"/>
    </source>
</evidence>
<dbReference type="GO" id="GO:0004170">
    <property type="term" value="F:dUTP diphosphatase activity"/>
    <property type="evidence" value="ECO:0007669"/>
    <property type="project" value="UniProtKB-UniRule"/>
</dbReference>
<dbReference type="NCBIfam" id="TIGR00576">
    <property type="entry name" value="dut"/>
    <property type="match status" value="1"/>
</dbReference>
<comment type="caution">
    <text evidence="11">The sequence shown here is derived from an EMBL/GenBank/DDBJ whole genome shotgun (WGS) entry which is preliminary data.</text>
</comment>
<dbReference type="InterPro" id="IPR029054">
    <property type="entry name" value="dUTPase-like"/>
</dbReference>
<evidence type="ECO:0000256" key="9">
    <source>
        <dbReference type="RuleBase" id="RU367024"/>
    </source>
</evidence>
<comment type="pathway">
    <text evidence="2 9">Pyrimidine metabolism; dUMP biosynthesis; dUMP from dCTP (dUTP route): step 2/2.</text>
</comment>
<comment type="function">
    <text evidence="8">Catalyzes the cleavage of 2'-deoxyuridine 5'-triphosphate (dUTP) into 2'-deoxyuridine 5'-monophosphate (dUMP) and inorganic pyrophosphate and through its action efficiently prevents uracil misincorporation into DNA and at the same time provides dUMP, the substrate for de novo thymidylate biosynthesis. Inhibits peroxisome proliferator-activated receptor (PPAR) activity by binding of its N-terminal to PPAR, preventing the latter's dimerization with retinoid X receptor. Essential for embryonic development.</text>
</comment>
<reference evidence="11 12" key="1">
    <citation type="submission" date="2024-08" db="EMBL/GenBank/DDBJ databases">
        <title>Gnathostoma spinigerum genome.</title>
        <authorList>
            <person name="Gonzalez-Bertolin B."/>
            <person name="Monzon S."/>
            <person name="Zaballos A."/>
            <person name="Jimenez P."/>
            <person name="Dekumyoy P."/>
            <person name="Varona S."/>
            <person name="Cuesta I."/>
            <person name="Sumanam S."/>
            <person name="Adisakwattana P."/>
            <person name="Gasser R.B."/>
            <person name="Hernandez-Gonzalez A."/>
            <person name="Young N.D."/>
            <person name="Perteguer M.J."/>
        </authorList>
    </citation>
    <scope>NUCLEOTIDE SEQUENCE [LARGE SCALE GENOMIC DNA]</scope>
    <source>
        <strain evidence="11">AL3</strain>
        <tissue evidence="11">Liver</tissue>
    </source>
</reference>
<gene>
    <name evidence="11" type="ORF">AB6A40_008690</name>
</gene>
<dbReference type="Pfam" id="PF00692">
    <property type="entry name" value="dUTPase"/>
    <property type="match status" value="1"/>
</dbReference>
<evidence type="ECO:0000256" key="8">
    <source>
        <dbReference type="ARBA" id="ARBA00057946"/>
    </source>
</evidence>
<dbReference type="InterPro" id="IPR008181">
    <property type="entry name" value="dUTPase"/>
</dbReference>
<evidence type="ECO:0000256" key="1">
    <source>
        <dbReference type="ARBA" id="ARBA00001946"/>
    </source>
</evidence>
<evidence type="ECO:0000256" key="7">
    <source>
        <dbReference type="ARBA" id="ARBA00047686"/>
    </source>
</evidence>
<evidence type="ECO:0000259" key="10">
    <source>
        <dbReference type="Pfam" id="PF00692"/>
    </source>
</evidence>
<accession>A0ABD6EQ64</accession>
<dbReference type="CDD" id="cd07557">
    <property type="entry name" value="trimeric_dUTPase"/>
    <property type="match status" value="1"/>
</dbReference>
<dbReference type="PANTHER" id="PTHR11241:SF0">
    <property type="entry name" value="DEOXYURIDINE 5'-TRIPHOSPHATE NUCLEOTIDOHYDROLASE"/>
    <property type="match status" value="1"/>
</dbReference>
<organism evidence="11 12">
    <name type="scientific">Gnathostoma spinigerum</name>
    <dbReference type="NCBI Taxonomy" id="75299"/>
    <lineage>
        <taxon>Eukaryota</taxon>
        <taxon>Metazoa</taxon>
        <taxon>Ecdysozoa</taxon>
        <taxon>Nematoda</taxon>
        <taxon>Chromadorea</taxon>
        <taxon>Rhabditida</taxon>
        <taxon>Spirurina</taxon>
        <taxon>Gnathostomatomorpha</taxon>
        <taxon>Gnathostomatoidea</taxon>
        <taxon>Gnathostomatidae</taxon>
        <taxon>Gnathostoma</taxon>
    </lineage>
</organism>
<keyword evidence="4 9" id="KW-0378">Hydrolase</keyword>
<keyword evidence="5 9" id="KW-0460">Magnesium</keyword>
<dbReference type="GO" id="GO:0046081">
    <property type="term" value="P:dUTP catabolic process"/>
    <property type="evidence" value="ECO:0007669"/>
    <property type="project" value="UniProtKB-UniRule"/>
</dbReference>